<evidence type="ECO:0000313" key="6">
    <source>
        <dbReference type="Proteomes" id="UP000619260"/>
    </source>
</evidence>
<reference evidence="5" key="1">
    <citation type="submission" date="2021-01" db="EMBL/GenBank/DDBJ databases">
        <title>Whole genome shotgun sequence of Virgisporangium aliadipatigenens NBRC 105644.</title>
        <authorList>
            <person name="Komaki H."/>
            <person name="Tamura T."/>
        </authorList>
    </citation>
    <scope>NUCLEOTIDE SEQUENCE</scope>
    <source>
        <strain evidence="5">NBRC 105644</strain>
    </source>
</reference>
<dbReference type="PROSITE" id="PS50887">
    <property type="entry name" value="GGDEF"/>
    <property type="match status" value="1"/>
</dbReference>
<dbReference type="Proteomes" id="UP000619260">
    <property type="component" value="Unassembled WGS sequence"/>
</dbReference>
<name>A0A8J3YZ56_9ACTN</name>
<proteinExistence type="predicted"/>
<feature type="transmembrane region" description="Helical" evidence="1">
    <location>
        <begin position="112"/>
        <end position="137"/>
    </location>
</feature>
<keyword evidence="1" id="KW-1133">Transmembrane helix</keyword>
<keyword evidence="6" id="KW-1185">Reference proteome</keyword>
<protein>
    <recommendedName>
        <fullName evidence="7">EAL domain-containing protein</fullName>
    </recommendedName>
</protein>
<feature type="transmembrane region" description="Helical" evidence="1">
    <location>
        <begin position="210"/>
        <end position="229"/>
    </location>
</feature>
<dbReference type="Gene3D" id="3.30.450.20">
    <property type="entry name" value="PAS domain"/>
    <property type="match status" value="1"/>
</dbReference>
<dbReference type="SUPFAM" id="SSF55073">
    <property type="entry name" value="Nucleotide cyclase"/>
    <property type="match status" value="1"/>
</dbReference>
<dbReference type="InterPro" id="IPR029787">
    <property type="entry name" value="Nucleotide_cyclase"/>
</dbReference>
<dbReference type="PROSITE" id="PS50112">
    <property type="entry name" value="PAS"/>
    <property type="match status" value="1"/>
</dbReference>
<dbReference type="PANTHER" id="PTHR44757:SF2">
    <property type="entry name" value="BIOFILM ARCHITECTURE MAINTENANCE PROTEIN MBAA"/>
    <property type="match status" value="1"/>
</dbReference>
<dbReference type="SUPFAM" id="SSF141868">
    <property type="entry name" value="EAL domain-like"/>
    <property type="match status" value="1"/>
</dbReference>
<dbReference type="InterPro" id="IPR052155">
    <property type="entry name" value="Biofilm_reg_signaling"/>
</dbReference>
<feature type="transmembrane region" description="Helical" evidence="1">
    <location>
        <begin position="179"/>
        <end position="198"/>
    </location>
</feature>
<dbReference type="RefSeq" id="WP_203905649.1">
    <property type="nucleotide sequence ID" value="NZ_BOPF01000070.1"/>
</dbReference>
<evidence type="ECO:0000259" key="4">
    <source>
        <dbReference type="PROSITE" id="PS50887"/>
    </source>
</evidence>
<dbReference type="Pfam" id="PF00563">
    <property type="entry name" value="EAL"/>
    <property type="match status" value="1"/>
</dbReference>
<dbReference type="GO" id="GO:0006355">
    <property type="term" value="P:regulation of DNA-templated transcription"/>
    <property type="evidence" value="ECO:0007669"/>
    <property type="project" value="InterPro"/>
</dbReference>
<evidence type="ECO:0000256" key="1">
    <source>
        <dbReference type="SAM" id="Phobius"/>
    </source>
</evidence>
<feature type="transmembrane region" description="Helical" evidence="1">
    <location>
        <begin position="86"/>
        <end position="106"/>
    </location>
</feature>
<dbReference type="Pfam" id="PF00990">
    <property type="entry name" value="GGDEF"/>
    <property type="match status" value="1"/>
</dbReference>
<evidence type="ECO:0008006" key="7">
    <source>
        <dbReference type="Google" id="ProtNLM"/>
    </source>
</evidence>
<evidence type="ECO:0000259" key="3">
    <source>
        <dbReference type="PROSITE" id="PS50883"/>
    </source>
</evidence>
<organism evidence="5 6">
    <name type="scientific">Virgisporangium aliadipatigenens</name>
    <dbReference type="NCBI Taxonomy" id="741659"/>
    <lineage>
        <taxon>Bacteria</taxon>
        <taxon>Bacillati</taxon>
        <taxon>Actinomycetota</taxon>
        <taxon>Actinomycetes</taxon>
        <taxon>Micromonosporales</taxon>
        <taxon>Micromonosporaceae</taxon>
        <taxon>Virgisporangium</taxon>
    </lineage>
</organism>
<dbReference type="InterPro" id="IPR035965">
    <property type="entry name" value="PAS-like_dom_sf"/>
</dbReference>
<keyword evidence="1" id="KW-0812">Transmembrane</keyword>
<dbReference type="CDD" id="cd01948">
    <property type="entry name" value="EAL"/>
    <property type="match status" value="1"/>
</dbReference>
<evidence type="ECO:0000259" key="2">
    <source>
        <dbReference type="PROSITE" id="PS50112"/>
    </source>
</evidence>
<dbReference type="Gene3D" id="3.20.20.450">
    <property type="entry name" value="EAL domain"/>
    <property type="match status" value="1"/>
</dbReference>
<gene>
    <name evidence="5" type="ORF">Val02_91390</name>
</gene>
<feature type="domain" description="EAL" evidence="3">
    <location>
        <begin position="632"/>
        <end position="878"/>
    </location>
</feature>
<dbReference type="SMART" id="SM00091">
    <property type="entry name" value="PAS"/>
    <property type="match status" value="1"/>
</dbReference>
<feature type="transmembrane region" description="Helical" evidence="1">
    <location>
        <begin position="235"/>
        <end position="255"/>
    </location>
</feature>
<dbReference type="InterPro" id="IPR043128">
    <property type="entry name" value="Rev_trsase/Diguanyl_cyclase"/>
</dbReference>
<dbReference type="CDD" id="cd00130">
    <property type="entry name" value="PAS"/>
    <property type="match status" value="1"/>
</dbReference>
<feature type="domain" description="PAS" evidence="2">
    <location>
        <begin position="336"/>
        <end position="406"/>
    </location>
</feature>
<dbReference type="NCBIfam" id="TIGR00254">
    <property type="entry name" value="GGDEF"/>
    <property type="match status" value="1"/>
</dbReference>
<dbReference type="InterPro" id="IPR013767">
    <property type="entry name" value="PAS_fold"/>
</dbReference>
<dbReference type="EMBL" id="BOPF01000070">
    <property type="protein sequence ID" value="GIJ52253.1"/>
    <property type="molecule type" value="Genomic_DNA"/>
</dbReference>
<dbReference type="Gene3D" id="3.30.70.270">
    <property type="match status" value="1"/>
</dbReference>
<sequence length="882" mass="91707">MTRAAARLSYDSARHPAGASALTAVLMTAVITAASTAESASVRAVLTIAVLVGGIAAAACATVLIRIALRIHGRTHTFGPCRGAGFLGMGTAIAAVSVLVAGLLAAWGQGKIAALVIQAGALGAACAFVAGLLLLPGAAPTLQIRLRQILDGTGVGSALFLIAWLLALSPRLGPVPVPTGSAVLVGLIVCIALALAAVTGMRAYRHRRAALSCAGGSALVISGLGLPAVGLQGPFWFAVAGLALTIGPPVIILGARRADPSGTSPVTGPAGGLAAHPLLAVPVAAALAVTAHHAATGGHFDRVAAGLALLVGTAVAARETMAALDVRRYAERLTAQQARFQALVAGAADVTMVLDPELCVRWQSPAAARRFGLSDQDVLHRPLADRVHPDDLTVATASLTAVLDGDAGGPDARPVRVRIRDGFDVWRETEVSIRDLRTTPEIGALVLHIRDIGDRAGLERRLDEAARTDPLTGLPNERRLHELAATRLATGARGSLVVLTVHGLTGVNDLHGTAIGDSALRELGRRLAAGIEPGDVAARLGGDRFGILCRCSALRAYPRAQRLVASVMEPYDLSSGPVHITADAGVVDLSGETDAADAVRHAWHAADRAARRGGHGRVEAYDDGLAAALRRRTTIEQRLRETINEGAFDLVYQPVLHLRTNRPVAAEALLRWRLPGYGAVAPVEIVTAAEELGCVADLDGRVLRRACRQLARWRREGLNLSMSVNISPRELSSEALPLMVQDALRRNDVPAERLTVELASRELPDDPPTAGLAALRGLGVRVALDHFGSGPMGLADLPKLPIDEVKVDRSLFADGGPALVDVVVTLGARLGFAVSAVGVETAEELDRVRTAGCATAQGKVLAPVAHAEHVEAYLEEHRAPLM</sequence>
<dbReference type="NCBIfam" id="TIGR00229">
    <property type="entry name" value="sensory_box"/>
    <property type="match status" value="1"/>
</dbReference>
<comment type="caution">
    <text evidence="5">The sequence shown here is derived from an EMBL/GenBank/DDBJ whole genome shotgun (WGS) entry which is preliminary data.</text>
</comment>
<dbReference type="InterPro" id="IPR000160">
    <property type="entry name" value="GGDEF_dom"/>
</dbReference>
<feature type="transmembrane region" description="Helical" evidence="1">
    <location>
        <begin position="149"/>
        <end position="167"/>
    </location>
</feature>
<dbReference type="InterPro" id="IPR035919">
    <property type="entry name" value="EAL_sf"/>
</dbReference>
<accession>A0A8J3YZ56</accession>
<feature type="transmembrane region" description="Helical" evidence="1">
    <location>
        <begin position="43"/>
        <end position="65"/>
    </location>
</feature>
<dbReference type="Pfam" id="PF00989">
    <property type="entry name" value="PAS"/>
    <property type="match status" value="1"/>
</dbReference>
<keyword evidence="1" id="KW-0472">Membrane</keyword>
<dbReference type="PROSITE" id="PS50883">
    <property type="entry name" value="EAL"/>
    <property type="match status" value="1"/>
</dbReference>
<dbReference type="SUPFAM" id="SSF55785">
    <property type="entry name" value="PYP-like sensor domain (PAS domain)"/>
    <property type="match status" value="1"/>
</dbReference>
<dbReference type="SMART" id="SM00267">
    <property type="entry name" value="GGDEF"/>
    <property type="match status" value="1"/>
</dbReference>
<dbReference type="AlphaFoldDB" id="A0A8J3YZ56"/>
<dbReference type="CDD" id="cd01949">
    <property type="entry name" value="GGDEF"/>
    <property type="match status" value="1"/>
</dbReference>
<dbReference type="PANTHER" id="PTHR44757">
    <property type="entry name" value="DIGUANYLATE CYCLASE DGCP"/>
    <property type="match status" value="1"/>
</dbReference>
<feature type="domain" description="GGDEF" evidence="4">
    <location>
        <begin position="492"/>
        <end position="623"/>
    </location>
</feature>
<dbReference type="SMART" id="SM00052">
    <property type="entry name" value="EAL"/>
    <property type="match status" value="1"/>
</dbReference>
<evidence type="ECO:0000313" key="5">
    <source>
        <dbReference type="EMBL" id="GIJ52253.1"/>
    </source>
</evidence>
<dbReference type="InterPro" id="IPR001633">
    <property type="entry name" value="EAL_dom"/>
</dbReference>
<dbReference type="InterPro" id="IPR000014">
    <property type="entry name" value="PAS"/>
</dbReference>